<comment type="caution">
    <text evidence="1">The sequence shown here is derived from an EMBL/GenBank/DDBJ whole genome shotgun (WGS) entry which is preliminary data.</text>
</comment>
<keyword evidence="2" id="KW-1185">Reference proteome</keyword>
<organism evidence="1 2">
    <name type="scientific">Sphingomonas albertensis</name>
    <dbReference type="NCBI Taxonomy" id="2762591"/>
    <lineage>
        <taxon>Bacteria</taxon>
        <taxon>Pseudomonadati</taxon>
        <taxon>Pseudomonadota</taxon>
        <taxon>Alphaproteobacteria</taxon>
        <taxon>Sphingomonadales</taxon>
        <taxon>Sphingomonadaceae</taxon>
        <taxon>Sphingomonas</taxon>
    </lineage>
</organism>
<dbReference type="EMBL" id="JACONT010000005">
    <property type="protein sequence ID" value="MBC3940797.1"/>
    <property type="molecule type" value="Genomic_DNA"/>
</dbReference>
<proteinExistence type="predicted"/>
<accession>A0ABR7AK14</accession>
<dbReference type="Proteomes" id="UP000597613">
    <property type="component" value="Unassembled WGS sequence"/>
</dbReference>
<evidence type="ECO:0008006" key="3">
    <source>
        <dbReference type="Google" id="ProtNLM"/>
    </source>
</evidence>
<gene>
    <name evidence="1" type="ORF">H8S47_03740</name>
</gene>
<dbReference type="RefSeq" id="WP_187502588.1">
    <property type="nucleotide sequence ID" value="NZ_CP162536.1"/>
</dbReference>
<evidence type="ECO:0000313" key="2">
    <source>
        <dbReference type="Proteomes" id="UP000597613"/>
    </source>
</evidence>
<reference evidence="1 2" key="1">
    <citation type="submission" date="2020-08" db="EMBL/GenBank/DDBJ databases">
        <title>Putative novel bacterial strains isolated from necrotic wheat leaf tissues caused by Xanthomonas translucens.</title>
        <authorList>
            <person name="Tambong J.T."/>
        </authorList>
    </citation>
    <scope>NUCLEOTIDE SEQUENCE [LARGE SCALE GENOMIC DNA]</scope>
    <source>
        <strain evidence="2">DOAB 1063</strain>
    </source>
</reference>
<dbReference type="InterPro" id="IPR052948">
    <property type="entry name" value="Low_temp-induced_all0457"/>
</dbReference>
<sequence length="173" mass="16912">MSTNLVSAVFDNHTEAERAVSELRAAGVNDSAISVVAQHDGKNTATDGSGNDTQEFVGKVAAGAGIGTLLGIAALAIPGVGPLVAAGAIASAAIPAAAVTGAALGGAVGGLEKVMTDHGVSRVDASYYEGRINEGGVFVSVDTSAAGISAEDAADVLYRSGGHTSTRTKVTMA</sequence>
<protein>
    <recommendedName>
        <fullName evidence="3">DUF1269 domain-containing protein</fullName>
    </recommendedName>
</protein>
<name>A0ABR7AK14_9SPHN</name>
<dbReference type="PANTHER" id="PTHR36109:SF2">
    <property type="entry name" value="MEMBRANE PROTEIN"/>
    <property type="match status" value="1"/>
</dbReference>
<dbReference type="PANTHER" id="PTHR36109">
    <property type="entry name" value="MEMBRANE PROTEIN-RELATED"/>
    <property type="match status" value="1"/>
</dbReference>
<evidence type="ECO:0000313" key="1">
    <source>
        <dbReference type="EMBL" id="MBC3940797.1"/>
    </source>
</evidence>